<dbReference type="EMBL" id="KI517464">
    <property type="protein sequence ID" value="ESQ41724.1"/>
    <property type="molecule type" value="Genomic_DNA"/>
</dbReference>
<feature type="chain" id="PRO_5004721242" description="Prolamin-like domain-containing protein" evidence="2">
    <location>
        <begin position="24"/>
        <end position="167"/>
    </location>
</feature>
<dbReference type="PROSITE" id="PS51257">
    <property type="entry name" value="PROKAR_LIPOPROTEIN"/>
    <property type="match status" value="1"/>
</dbReference>
<dbReference type="Proteomes" id="UP000030689">
    <property type="component" value="Unassembled WGS sequence"/>
</dbReference>
<dbReference type="eggNOG" id="ENOG502SZDE">
    <property type="taxonomic scope" value="Eukaryota"/>
</dbReference>
<evidence type="ECO:0000256" key="2">
    <source>
        <dbReference type="SAM" id="SignalP"/>
    </source>
</evidence>
<keyword evidence="1 2" id="KW-0732">Signal</keyword>
<keyword evidence="5" id="KW-1185">Reference proteome</keyword>
<dbReference type="GO" id="GO:0031982">
    <property type="term" value="C:vesicle"/>
    <property type="evidence" value="ECO:0007669"/>
    <property type="project" value="TreeGrafter"/>
</dbReference>
<proteinExistence type="predicted"/>
<evidence type="ECO:0000313" key="4">
    <source>
        <dbReference type="EMBL" id="ESQ41724.1"/>
    </source>
</evidence>
<dbReference type="AlphaFoldDB" id="V4LDF0"/>
<accession>V4LDF0</accession>
<dbReference type="GO" id="GO:0009567">
    <property type="term" value="P:double fertilization forming a zygote and endosperm"/>
    <property type="evidence" value="ECO:0007669"/>
    <property type="project" value="TreeGrafter"/>
</dbReference>
<name>V4LDF0_EUTSA</name>
<dbReference type="GO" id="GO:0080155">
    <property type="term" value="P:regulation of double fertilization forming a zygote and endosperm"/>
    <property type="evidence" value="ECO:0007669"/>
    <property type="project" value="TreeGrafter"/>
</dbReference>
<evidence type="ECO:0000256" key="1">
    <source>
        <dbReference type="ARBA" id="ARBA00022729"/>
    </source>
</evidence>
<reference evidence="4 5" key="1">
    <citation type="journal article" date="2013" name="Front. Plant Sci.">
        <title>The Reference Genome of the Halophytic Plant Eutrema salsugineum.</title>
        <authorList>
            <person name="Yang R."/>
            <person name="Jarvis D.E."/>
            <person name="Chen H."/>
            <person name="Beilstein M.A."/>
            <person name="Grimwood J."/>
            <person name="Jenkins J."/>
            <person name="Shu S."/>
            <person name="Prochnik S."/>
            <person name="Xin M."/>
            <person name="Ma C."/>
            <person name="Schmutz J."/>
            <person name="Wing R.A."/>
            <person name="Mitchell-Olds T."/>
            <person name="Schumaker K.S."/>
            <person name="Wang X."/>
        </authorList>
    </citation>
    <scope>NUCLEOTIDE SEQUENCE [LARGE SCALE GENOMIC DNA]</scope>
</reference>
<dbReference type="OrthoDB" id="1862203at2759"/>
<sequence length="167" mass="18803">MKNLAIIVAMVLVSCCVTSQVTARDLESMRSEKLEWWHYHYYPYFHPKPYWPHPKPYWPLPGAGKALPPLPAGNNHHFHPIPFHPPPEVTKCLSDCKEVHTCFADIVKAFHTRKPVIGSECCASIQKMNGDCEKTIFGSFHNPFFNCFVKLHCSTKAGSTPSAPSPA</sequence>
<gene>
    <name evidence="4" type="ORF">EUTSA_v10014860mg</name>
</gene>
<evidence type="ECO:0000313" key="5">
    <source>
        <dbReference type="Proteomes" id="UP000030689"/>
    </source>
</evidence>
<dbReference type="GO" id="GO:0005576">
    <property type="term" value="C:extracellular region"/>
    <property type="evidence" value="ECO:0007669"/>
    <property type="project" value="TreeGrafter"/>
</dbReference>
<protein>
    <recommendedName>
        <fullName evidence="3">Prolamin-like domain-containing protein</fullName>
    </recommendedName>
</protein>
<organism evidence="4 5">
    <name type="scientific">Eutrema salsugineum</name>
    <name type="common">Saltwater cress</name>
    <name type="synonym">Sisymbrium salsugineum</name>
    <dbReference type="NCBI Taxonomy" id="72664"/>
    <lineage>
        <taxon>Eukaryota</taxon>
        <taxon>Viridiplantae</taxon>
        <taxon>Streptophyta</taxon>
        <taxon>Embryophyta</taxon>
        <taxon>Tracheophyta</taxon>
        <taxon>Spermatophyta</taxon>
        <taxon>Magnoliopsida</taxon>
        <taxon>eudicotyledons</taxon>
        <taxon>Gunneridae</taxon>
        <taxon>Pentapetalae</taxon>
        <taxon>rosids</taxon>
        <taxon>malvids</taxon>
        <taxon>Brassicales</taxon>
        <taxon>Brassicaceae</taxon>
        <taxon>Eutremeae</taxon>
        <taxon>Eutrema</taxon>
    </lineage>
</organism>
<dbReference type="PANTHER" id="PTHR31181">
    <property type="entry name" value="EGG CELL-SECRETED PROTEIN 1.4"/>
    <property type="match status" value="1"/>
</dbReference>
<dbReference type="PANTHER" id="PTHR31181:SF67">
    <property type="entry name" value="PROLAMIN-LIKE PROTEIN (DUF1278)"/>
    <property type="match status" value="1"/>
</dbReference>
<feature type="signal peptide" evidence="2">
    <location>
        <begin position="1"/>
        <end position="23"/>
    </location>
</feature>
<dbReference type="GO" id="GO:2000008">
    <property type="term" value="P:regulation of protein localization to cell surface"/>
    <property type="evidence" value="ECO:0007669"/>
    <property type="project" value="TreeGrafter"/>
</dbReference>
<dbReference type="Pfam" id="PF05617">
    <property type="entry name" value="Prolamin_like"/>
    <property type="match status" value="1"/>
</dbReference>
<dbReference type="STRING" id="72664.V4LDF0"/>
<dbReference type="Gramene" id="ESQ41724">
    <property type="protein sequence ID" value="ESQ41724"/>
    <property type="gene ID" value="EUTSA_v10014860mg"/>
</dbReference>
<dbReference type="OMA" id="KLHCSTK"/>
<dbReference type="InterPro" id="IPR008502">
    <property type="entry name" value="Prolamin-like"/>
</dbReference>
<feature type="domain" description="Prolamin-like" evidence="3">
    <location>
        <begin position="91"/>
        <end position="154"/>
    </location>
</feature>
<evidence type="ECO:0000259" key="3">
    <source>
        <dbReference type="Pfam" id="PF05617"/>
    </source>
</evidence>
<dbReference type="KEGG" id="eus:EUTSA_v10014860mg"/>